<proteinExistence type="predicted"/>
<dbReference type="Proteomes" id="UP001279734">
    <property type="component" value="Unassembled WGS sequence"/>
</dbReference>
<accession>A0AAD3XZQ5</accession>
<name>A0AAD3XZQ5_NEPGR</name>
<evidence type="ECO:0000313" key="2">
    <source>
        <dbReference type="Proteomes" id="UP001279734"/>
    </source>
</evidence>
<dbReference type="AlphaFoldDB" id="A0AAD3XZQ5"/>
<keyword evidence="2" id="KW-1185">Reference proteome</keyword>
<gene>
    <name evidence="1" type="ORF">Nepgr_024102</name>
</gene>
<dbReference type="EMBL" id="BSYO01000024">
    <property type="protein sequence ID" value="GMH22259.1"/>
    <property type="molecule type" value="Genomic_DNA"/>
</dbReference>
<sequence length="112" mass="13203">MMEDKEVLLNSYENDASSVDGYERWSSYESNTSRMDEYNLNLEARLFDEMEAKMTEESDLSCVAFSRAFQQQHMISSQLLQLVVDFDSPNSPDYGKTLMRERWWQCSSQEEL</sequence>
<organism evidence="1 2">
    <name type="scientific">Nepenthes gracilis</name>
    <name type="common">Slender pitcher plant</name>
    <dbReference type="NCBI Taxonomy" id="150966"/>
    <lineage>
        <taxon>Eukaryota</taxon>
        <taxon>Viridiplantae</taxon>
        <taxon>Streptophyta</taxon>
        <taxon>Embryophyta</taxon>
        <taxon>Tracheophyta</taxon>
        <taxon>Spermatophyta</taxon>
        <taxon>Magnoliopsida</taxon>
        <taxon>eudicotyledons</taxon>
        <taxon>Gunneridae</taxon>
        <taxon>Pentapetalae</taxon>
        <taxon>Caryophyllales</taxon>
        <taxon>Nepenthaceae</taxon>
        <taxon>Nepenthes</taxon>
    </lineage>
</organism>
<evidence type="ECO:0000313" key="1">
    <source>
        <dbReference type="EMBL" id="GMH22259.1"/>
    </source>
</evidence>
<comment type="caution">
    <text evidence="1">The sequence shown here is derived from an EMBL/GenBank/DDBJ whole genome shotgun (WGS) entry which is preliminary data.</text>
</comment>
<reference evidence="1" key="1">
    <citation type="submission" date="2023-05" db="EMBL/GenBank/DDBJ databases">
        <title>Nepenthes gracilis genome sequencing.</title>
        <authorList>
            <person name="Fukushima K."/>
        </authorList>
    </citation>
    <scope>NUCLEOTIDE SEQUENCE</scope>
    <source>
        <strain evidence="1">SING2019-196</strain>
    </source>
</reference>
<protein>
    <submittedName>
        <fullName evidence="1">Uncharacterized protein</fullName>
    </submittedName>
</protein>